<dbReference type="AlphaFoldDB" id="A0A832A5U6"/>
<organism evidence="2">
    <name type="scientific">Desulfacinum infernum</name>
    <dbReference type="NCBI Taxonomy" id="35837"/>
    <lineage>
        <taxon>Bacteria</taxon>
        <taxon>Pseudomonadati</taxon>
        <taxon>Thermodesulfobacteriota</taxon>
        <taxon>Syntrophobacteria</taxon>
        <taxon>Syntrophobacterales</taxon>
        <taxon>Syntrophobacteraceae</taxon>
        <taxon>Desulfacinum</taxon>
    </lineage>
</organism>
<feature type="transmembrane region" description="Helical" evidence="1">
    <location>
        <begin position="7"/>
        <end position="28"/>
    </location>
</feature>
<reference evidence="2" key="1">
    <citation type="journal article" date="2020" name="mSystems">
        <title>Genome- and Community-Level Interaction Insights into Carbon Utilization and Element Cycling Functions of Hydrothermarchaeota in Hydrothermal Sediment.</title>
        <authorList>
            <person name="Zhou Z."/>
            <person name="Liu Y."/>
            <person name="Xu W."/>
            <person name="Pan J."/>
            <person name="Luo Z.H."/>
            <person name="Li M."/>
        </authorList>
    </citation>
    <scope>NUCLEOTIDE SEQUENCE [LARGE SCALE GENOMIC DNA]</scope>
    <source>
        <strain evidence="2">SpSt-456</strain>
    </source>
</reference>
<sequence>MWHAVKLYALTTVVFLAIDLTYLGLIMPKFYKAQLGDLARRSGDALAPLWWAAVIVYLLIPLGILLFALPRVNPELGLLSALVWGFLYGVTLYGVYDFTNLSTLARWPVPLSFADTAWGGVLCAVVNAVAFRLDRWLS</sequence>
<evidence type="ECO:0000256" key="1">
    <source>
        <dbReference type="SAM" id="Phobius"/>
    </source>
</evidence>
<keyword evidence="1" id="KW-0812">Transmembrane</keyword>
<name>A0A832A5U6_9BACT</name>
<feature type="transmembrane region" description="Helical" evidence="1">
    <location>
        <begin position="116"/>
        <end position="133"/>
    </location>
</feature>
<feature type="transmembrane region" description="Helical" evidence="1">
    <location>
        <begin position="76"/>
        <end position="96"/>
    </location>
</feature>
<keyword evidence="1" id="KW-1133">Transmembrane helix</keyword>
<accession>A0A832A5U6</accession>
<evidence type="ECO:0000313" key="2">
    <source>
        <dbReference type="EMBL" id="HFK97279.1"/>
    </source>
</evidence>
<dbReference type="InterPro" id="IPR018687">
    <property type="entry name" value="DUF2177_membr"/>
</dbReference>
<dbReference type="Pfam" id="PF09945">
    <property type="entry name" value="DUF2177"/>
    <property type="match status" value="1"/>
</dbReference>
<proteinExistence type="predicted"/>
<keyword evidence="1" id="KW-0472">Membrane</keyword>
<dbReference type="EMBL" id="DSTK01000023">
    <property type="protein sequence ID" value="HFK97279.1"/>
    <property type="molecule type" value="Genomic_DNA"/>
</dbReference>
<feature type="transmembrane region" description="Helical" evidence="1">
    <location>
        <begin position="48"/>
        <end position="69"/>
    </location>
</feature>
<protein>
    <submittedName>
        <fullName evidence="2">DUF2177 family protein</fullName>
    </submittedName>
</protein>
<comment type="caution">
    <text evidence="2">The sequence shown here is derived from an EMBL/GenBank/DDBJ whole genome shotgun (WGS) entry which is preliminary data.</text>
</comment>
<gene>
    <name evidence="2" type="ORF">ENS06_08140</name>
</gene>